<dbReference type="Proteomes" id="UP000054047">
    <property type="component" value="Unassembled WGS sequence"/>
</dbReference>
<organism evidence="1 2">
    <name type="scientific">Ancylostoma duodenale</name>
    <dbReference type="NCBI Taxonomy" id="51022"/>
    <lineage>
        <taxon>Eukaryota</taxon>
        <taxon>Metazoa</taxon>
        <taxon>Ecdysozoa</taxon>
        <taxon>Nematoda</taxon>
        <taxon>Chromadorea</taxon>
        <taxon>Rhabditida</taxon>
        <taxon>Rhabditina</taxon>
        <taxon>Rhabditomorpha</taxon>
        <taxon>Strongyloidea</taxon>
        <taxon>Ancylostomatidae</taxon>
        <taxon>Ancylostomatinae</taxon>
        <taxon>Ancylostoma</taxon>
    </lineage>
</organism>
<evidence type="ECO:0000313" key="2">
    <source>
        <dbReference type="Proteomes" id="UP000054047"/>
    </source>
</evidence>
<reference evidence="1 2" key="1">
    <citation type="submission" date="2013-12" db="EMBL/GenBank/DDBJ databases">
        <title>Draft genome of the parsitic nematode Ancylostoma duodenale.</title>
        <authorList>
            <person name="Mitreva M."/>
        </authorList>
    </citation>
    <scope>NUCLEOTIDE SEQUENCE [LARGE SCALE GENOMIC DNA]</scope>
    <source>
        <strain evidence="1 2">Zhejiang</strain>
    </source>
</reference>
<dbReference type="OrthoDB" id="5842234at2759"/>
<gene>
    <name evidence="1" type="ORF">ANCDUO_06121</name>
</gene>
<proteinExistence type="predicted"/>
<evidence type="ECO:0000313" key="1">
    <source>
        <dbReference type="EMBL" id="KIH63577.1"/>
    </source>
</evidence>
<dbReference type="EMBL" id="KN728576">
    <property type="protein sequence ID" value="KIH63577.1"/>
    <property type="molecule type" value="Genomic_DNA"/>
</dbReference>
<name>A0A0C2DLT1_9BILA</name>
<accession>A0A0C2DLT1</accession>
<sequence>MESGELLGQLMGQKIDAKNIGGVGFLIHAKIQPSILSLGILSPRIAVLRLRTEKKATITIVNCYAPNSVANEEDKDTTSTLILRQ</sequence>
<protein>
    <submittedName>
        <fullName evidence="1">Uncharacterized protein</fullName>
    </submittedName>
</protein>
<keyword evidence="2" id="KW-1185">Reference proteome</keyword>
<dbReference type="Gene3D" id="3.60.10.10">
    <property type="entry name" value="Endonuclease/exonuclease/phosphatase"/>
    <property type="match status" value="1"/>
</dbReference>
<dbReference type="InterPro" id="IPR036691">
    <property type="entry name" value="Endo/exonu/phosph_ase_sf"/>
</dbReference>
<dbReference type="AlphaFoldDB" id="A0A0C2DLT1"/>